<evidence type="ECO:0000313" key="2">
    <source>
        <dbReference type="Proteomes" id="UP001283361"/>
    </source>
</evidence>
<dbReference type="EMBL" id="JAWDGP010006323">
    <property type="protein sequence ID" value="KAK3743215.1"/>
    <property type="molecule type" value="Genomic_DNA"/>
</dbReference>
<name>A0AAE1CY65_9GAST</name>
<protein>
    <submittedName>
        <fullName evidence="1">Uncharacterized protein</fullName>
    </submittedName>
</protein>
<comment type="caution">
    <text evidence="1">The sequence shown here is derived from an EMBL/GenBank/DDBJ whole genome shotgun (WGS) entry which is preliminary data.</text>
</comment>
<organism evidence="1 2">
    <name type="scientific">Elysia crispata</name>
    <name type="common">lettuce slug</name>
    <dbReference type="NCBI Taxonomy" id="231223"/>
    <lineage>
        <taxon>Eukaryota</taxon>
        <taxon>Metazoa</taxon>
        <taxon>Spiralia</taxon>
        <taxon>Lophotrochozoa</taxon>
        <taxon>Mollusca</taxon>
        <taxon>Gastropoda</taxon>
        <taxon>Heterobranchia</taxon>
        <taxon>Euthyneura</taxon>
        <taxon>Panpulmonata</taxon>
        <taxon>Sacoglossa</taxon>
        <taxon>Placobranchoidea</taxon>
        <taxon>Plakobranchidae</taxon>
        <taxon>Elysia</taxon>
    </lineage>
</organism>
<dbReference type="AlphaFoldDB" id="A0AAE1CY65"/>
<sequence length="87" mass="10026">MQRGIKAFEADMPEELVLMTRPEHYMKTQSDIVVDRVGLLQTSERRHGLKSPGKITISIFRTFIRDNQLSSGYEPLHRLVSRGTRTP</sequence>
<evidence type="ECO:0000313" key="1">
    <source>
        <dbReference type="EMBL" id="KAK3743215.1"/>
    </source>
</evidence>
<keyword evidence="2" id="KW-1185">Reference proteome</keyword>
<dbReference type="Proteomes" id="UP001283361">
    <property type="component" value="Unassembled WGS sequence"/>
</dbReference>
<accession>A0AAE1CY65</accession>
<gene>
    <name evidence="1" type="ORF">RRG08_064068</name>
</gene>
<reference evidence="1" key="1">
    <citation type="journal article" date="2023" name="G3 (Bethesda)">
        <title>A reference genome for the long-term kleptoplast-retaining sea slug Elysia crispata morphotype clarki.</title>
        <authorList>
            <person name="Eastman K.E."/>
            <person name="Pendleton A.L."/>
            <person name="Shaikh M.A."/>
            <person name="Suttiyut T."/>
            <person name="Ogas R."/>
            <person name="Tomko P."/>
            <person name="Gavelis G."/>
            <person name="Widhalm J.R."/>
            <person name="Wisecaver J.H."/>
        </authorList>
    </citation>
    <scope>NUCLEOTIDE SEQUENCE</scope>
    <source>
        <strain evidence="1">ECLA1</strain>
    </source>
</reference>
<proteinExistence type="predicted"/>